<gene>
    <name evidence="9" type="ORF">Bequi_06875</name>
</gene>
<evidence type="ECO:0000256" key="6">
    <source>
        <dbReference type="ARBA" id="ARBA00023136"/>
    </source>
</evidence>
<keyword evidence="5 7" id="KW-1133">Transmembrane helix</keyword>
<evidence type="ECO:0000259" key="8">
    <source>
        <dbReference type="Pfam" id="PF09335"/>
    </source>
</evidence>
<dbReference type="InterPro" id="IPR032818">
    <property type="entry name" value="DedA-like"/>
</dbReference>
<feature type="domain" description="VTT" evidence="8">
    <location>
        <begin position="40"/>
        <end position="166"/>
    </location>
</feature>
<keyword evidence="4 7" id="KW-0812">Transmembrane</keyword>
<dbReference type="EMBL" id="JAKNCJ010000002">
    <property type="protein sequence ID" value="MCL6423110.1"/>
    <property type="molecule type" value="Genomic_DNA"/>
</dbReference>
<dbReference type="RefSeq" id="WP_249737203.1">
    <property type="nucleotide sequence ID" value="NZ_JAKNCJ010000002.1"/>
</dbReference>
<keyword evidence="3 7" id="KW-1003">Cell membrane</keyword>
<feature type="transmembrane region" description="Helical" evidence="7">
    <location>
        <begin position="52"/>
        <end position="75"/>
    </location>
</feature>
<keyword evidence="10" id="KW-1185">Reference proteome</keyword>
<feature type="transmembrane region" description="Helical" evidence="7">
    <location>
        <begin position="146"/>
        <end position="168"/>
    </location>
</feature>
<comment type="similarity">
    <text evidence="2 7">Belongs to the DedA family.</text>
</comment>
<dbReference type="PANTHER" id="PTHR30353:SF0">
    <property type="entry name" value="TRANSMEMBRANE PROTEIN"/>
    <property type="match status" value="1"/>
</dbReference>
<evidence type="ECO:0000313" key="9">
    <source>
        <dbReference type="EMBL" id="MCL6423110.1"/>
    </source>
</evidence>
<feature type="transmembrane region" description="Helical" evidence="7">
    <location>
        <begin position="180"/>
        <end position="198"/>
    </location>
</feature>
<evidence type="ECO:0000313" key="10">
    <source>
        <dbReference type="Proteomes" id="UP001203761"/>
    </source>
</evidence>
<protein>
    <submittedName>
        <fullName evidence="9">VTT domain-containing protein</fullName>
    </submittedName>
</protein>
<evidence type="ECO:0000256" key="4">
    <source>
        <dbReference type="ARBA" id="ARBA00022692"/>
    </source>
</evidence>
<dbReference type="Pfam" id="PF09335">
    <property type="entry name" value="VTT_dom"/>
    <property type="match status" value="1"/>
</dbReference>
<evidence type="ECO:0000256" key="7">
    <source>
        <dbReference type="RuleBase" id="RU367016"/>
    </source>
</evidence>
<evidence type="ECO:0000256" key="1">
    <source>
        <dbReference type="ARBA" id="ARBA00004651"/>
    </source>
</evidence>
<accession>A0ABT0QZZ5</accession>
<evidence type="ECO:0000256" key="2">
    <source>
        <dbReference type="ARBA" id="ARBA00010792"/>
    </source>
</evidence>
<organism evidence="9 10">
    <name type="scientific">Brachybacterium equifaecis</name>
    <dbReference type="NCBI Taxonomy" id="2910770"/>
    <lineage>
        <taxon>Bacteria</taxon>
        <taxon>Bacillati</taxon>
        <taxon>Actinomycetota</taxon>
        <taxon>Actinomycetes</taxon>
        <taxon>Micrococcales</taxon>
        <taxon>Dermabacteraceae</taxon>
        <taxon>Brachybacterium</taxon>
    </lineage>
</organism>
<comment type="subcellular location">
    <subcellularLocation>
        <location evidence="1 7">Cell membrane</location>
        <topology evidence="1 7">Multi-pass membrane protein</topology>
    </subcellularLocation>
</comment>
<evidence type="ECO:0000256" key="3">
    <source>
        <dbReference type="ARBA" id="ARBA00022475"/>
    </source>
</evidence>
<name>A0ABT0QZZ5_9MICO</name>
<evidence type="ECO:0000256" key="5">
    <source>
        <dbReference type="ARBA" id="ARBA00022989"/>
    </source>
</evidence>
<comment type="caution">
    <text evidence="9">The sequence shown here is derived from an EMBL/GenBank/DDBJ whole genome shotgun (WGS) entry which is preliminary data.</text>
</comment>
<dbReference type="InterPro" id="IPR032816">
    <property type="entry name" value="VTT_dom"/>
</dbReference>
<dbReference type="PANTHER" id="PTHR30353">
    <property type="entry name" value="INNER MEMBRANE PROTEIN DEDA-RELATED"/>
    <property type="match status" value="1"/>
</dbReference>
<dbReference type="Proteomes" id="UP001203761">
    <property type="component" value="Unassembled WGS sequence"/>
</dbReference>
<feature type="transmembrane region" description="Helical" evidence="7">
    <location>
        <begin position="20"/>
        <end position="40"/>
    </location>
</feature>
<reference evidence="9" key="1">
    <citation type="submission" date="2022-02" db="EMBL/GenBank/DDBJ databases">
        <authorList>
            <person name="Lee M."/>
            <person name="Kim S.-J."/>
            <person name="Jung M.-Y."/>
        </authorList>
    </citation>
    <scope>NUCLEOTIDE SEQUENCE</scope>
    <source>
        <strain evidence="9">JHP9</strain>
    </source>
</reference>
<keyword evidence="6 7" id="KW-0472">Membrane</keyword>
<proteinExistence type="inferred from homology"/>
<sequence length="231" mass="25390">MDLIHMLMDPAALLERFGDAFWWVAHLIVFVECGLFFPILPGDSLLFAVGMFSHEGALAAPLALSLLTLTLAAFAGNVCGYEIGRAAGHGLYERDGRILKRKYFDTSIEFFEKYGRRALVIGRFVPIVRTFVTVVAGVSQMPRRTFYTWSALGAVLWVGLITMLGYALGGVPFIRDNLEAAVLVLVAISVLPMVIEALRRRMKGEKAPISPAAEVLAASEAADRWAEDRRA</sequence>